<dbReference type="EMBL" id="SZUA01000002">
    <property type="protein sequence ID" value="TKR30349.1"/>
    <property type="molecule type" value="Genomic_DNA"/>
</dbReference>
<feature type="domain" description="Transposase IS200-like" evidence="1">
    <location>
        <begin position="9"/>
        <end position="133"/>
    </location>
</feature>
<dbReference type="AlphaFoldDB" id="A0A4U5JVA7"/>
<name>A0A4U5JVA7_9GAMM</name>
<gene>
    <name evidence="2" type="ORF">FCE95_09450</name>
</gene>
<dbReference type="PANTHER" id="PTHR36966:SF1">
    <property type="entry name" value="REP-ASSOCIATED TYROSINE TRANSPOSASE"/>
    <property type="match status" value="1"/>
</dbReference>
<evidence type="ECO:0000313" key="2">
    <source>
        <dbReference type="EMBL" id="TKR30349.1"/>
    </source>
</evidence>
<dbReference type="InterPro" id="IPR052715">
    <property type="entry name" value="RAYT_transposase"/>
</dbReference>
<accession>A0A4U5JVA7</accession>
<organism evidence="2 3">
    <name type="scientific">Luteimonas gilva</name>
    <dbReference type="NCBI Taxonomy" id="2572684"/>
    <lineage>
        <taxon>Bacteria</taxon>
        <taxon>Pseudomonadati</taxon>
        <taxon>Pseudomonadota</taxon>
        <taxon>Gammaproteobacteria</taxon>
        <taxon>Lysobacterales</taxon>
        <taxon>Lysobacteraceae</taxon>
        <taxon>Luteimonas</taxon>
    </lineage>
</organism>
<dbReference type="Gene3D" id="3.30.70.1290">
    <property type="entry name" value="Transposase IS200-like"/>
    <property type="match status" value="1"/>
</dbReference>
<evidence type="ECO:0000259" key="1">
    <source>
        <dbReference type="SMART" id="SM01321"/>
    </source>
</evidence>
<proteinExistence type="predicted"/>
<sequence>MRTYLRARVTGGCYFFTVNLAERKGNTLLIDRVSALRAAFAATIRERPFAMPAIVVLPDHLHCLWELPVGDDDFPTRWRLIKSRFSRRIEGAERRSESRRMKKERGLWQRRYWEHVIRDTEDYRRHADYIHFNPVKHGYVSAPRLWPHSSFRQWVRQEIYPESWGAPE</sequence>
<reference evidence="2 3" key="1">
    <citation type="submission" date="2019-04" db="EMBL/GenBank/DDBJ databases">
        <title>Reference strain of H23.</title>
        <authorList>
            <person name="Luo X."/>
        </authorList>
    </citation>
    <scope>NUCLEOTIDE SEQUENCE [LARGE SCALE GENOMIC DNA]</scope>
    <source>
        <strain evidence="2 3">H23</strain>
    </source>
</reference>
<comment type="caution">
    <text evidence="2">The sequence shown here is derived from an EMBL/GenBank/DDBJ whole genome shotgun (WGS) entry which is preliminary data.</text>
</comment>
<dbReference type="PANTHER" id="PTHR36966">
    <property type="entry name" value="REP-ASSOCIATED TYROSINE TRANSPOSASE"/>
    <property type="match status" value="1"/>
</dbReference>
<dbReference type="SMART" id="SM01321">
    <property type="entry name" value="Y1_Tnp"/>
    <property type="match status" value="1"/>
</dbReference>
<evidence type="ECO:0000313" key="3">
    <source>
        <dbReference type="Proteomes" id="UP000308707"/>
    </source>
</evidence>
<dbReference type="GO" id="GO:0043565">
    <property type="term" value="F:sequence-specific DNA binding"/>
    <property type="evidence" value="ECO:0007669"/>
    <property type="project" value="TreeGrafter"/>
</dbReference>
<dbReference type="Proteomes" id="UP000308707">
    <property type="component" value="Unassembled WGS sequence"/>
</dbReference>
<dbReference type="GO" id="GO:0004803">
    <property type="term" value="F:transposase activity"/>
    <property type="evidence" value="ECO:0007669"/>
    <property type="project" value="InterPro"/>
</dbReference>
<keyword evidence="3" id="KW-1185">Reference proteome</keyword>
<dbReference type="RefSeq" id="WP_137266779.1">
    <property type="nucleotide sequence ID" value="NZ_SZUA01000002.1"/>
</dbReference>
<dbReference type="NCBIfam" id="NF047646">
    <property type="entry name" value="REP_Tyr_transpos"/>
    <property type="match status" value="1"/>
</dbReference>
<dbReference type="GO" id="GO:0006313">
    <property type="term" value="P:DNA transposition"/>
    <property type="evidence" value="ECO:0007669"/>
    <property type="project" value="InterPro"/>
</dbReference>
<dbReference type="InterPro" id="IPR036515">
    <property type="entry name" value="Transposase_17_sf"/>
</dbReference>
<dbReference type="InterPro" id="IPR002686">
    <property type="entry name" value="Transposase_17"/>
</dbReference>
<dbReference type="SUPFAM" id="SSF143422">
    <property type="entry name" value="Transposase IS200-like"/>
    <property type="match status" value="1"/>
</dbReference>
<protein>
    <submittedName>
        <fullName evidence="2">Transposase</fullName>
    </submittedName>
</protein>
<dbReference type="OrthoDB" id="9794403at2"/>